<feature type="compositionally biased region" description="Gly residues" evidence="2">
    <location>
        <begin position="461"/>
        <end position="473"/>
    </location>
</feature>
<dbReference type="Proteomes" id="UP000037460">
    <property type="component" value="Unassembled WGS sequence"/>
</dbReference>
<dbReference type="EMBL" id="JWZX01000554">
    <property type="protein sequence ID" value="KOO46008.1"/>
    <property type="molecule type" value="Genomic_DNA"/>
</dbReference>
<feature type="coiled-coil region" evidence="1">
    <location>
        <begin position="84"/>
        <end position="118"/>
    </location>
</feature>
<keyword evidence="4" id="KW-1185">Reference proteome</keyword>
<proteinExistence type="predicted"/>
<sequence>MHAALGVAKRLAHQHEEAAERQREAERRRTRVAAAGEEQRGQGRGRQARGGSRPWQAAPSPWREQRLERFAIIDEEDAPHVAEIEALRTERDDQRRAISALQARLIAAKASNDSLQQRFLDLERLLVQSILGYSPDAATANLAMQQSLSPAAAHPQQLALGAIESALASLTAGHAAGGLCQDGMGGVHFGTHPAAAAALAAAAAAGHSSSAQFLQSPEALLTTGPAAVATPNGEHAGLLPLPGSPNAPAPRLLVHRPRAAGLAAAMVRGVERAMDADGASERDARTLPPQLWQPQLPAEQPPALQVPAEQLPALSPREAMLQQPVQAVQAALIAQGMHAAAVPLGASAVLPACSLAAAPVADKPPDKPANMLELLCSVAHSQDADVGYSTQADDASSTTSSRDGKEGFARDVFPSPAPVAPDRSAGVANDLLSKALAGQLGAAGSLARIRQQSSMAAGSMGQLGGGAIGGGGWVKRQKSSHS</sequence>
<gene>
    <name evidence="3" type="ORF">Ctob_010175</name>
</gene>
<evidence type="ECO:0000313" key="4">
    <source>
        <dbReference type="Proteomes" id="UP000037460"/>
    </source>
</evidence>
<organism evidence="3 4">
    <name type="scientific">Chrysochromulina tobinii</name>
    <dbReference type="NCBI Taxonomy" id="1460289"/>
    <lineage>
        <taxon>Eukaryota</taxon>
        <taxon>Haptista</taxon>
        <taxon>Haptophyta</taxon>
        <taxon>Prymnesiophyceae</taxon>
        <taxon>Prymnesiales</taxon>
        <taxon>Chrysochromulinaceae</taxon>
        <taxon>Chrysochromulina</taxon>
    </lineage>
</organism>
<feature type="region of interest" description="Disordered" evidence="2">
    <location>
        <begin position="387"/>
        <end position="424"/>
    </location>
</feature>
<dbReference type="AlphaFoldDB" id="A0A0M0L5T5"/>
<reference evidence="4" key="1">
    <citation type="journal article" date="2015" name="PLoS Genet.">
        <title>Genome Sequence and Transcriptome Analyses of Chrysochromulina tobin: Metabolic Tools for Enhanced Algal Fitness in the Prominent Order Prymnesiales (Haptophyceae).</title>
        <authorList>
            <person name="Hovde B.T."/>
            <person name="Deodato C.R."/>
            <person name="Hunsperger H.M."/>
            <person name="Ryken S.A."/>
            <person name="Yost W."/>
            <person name="Jha R.K."/>
            <person name="Patterson J."/>
            <person name="Monnat R.J. Jr."/>
            <person name="Barlow S.B."/>
            <person name="Starkenburg S.R."/>
            <person name="Cattolico R.A."/>
        </authorList>
    </citation>
    <scope>NUCLEOTIDE SEQUENCE</scope>
    <source>
        <strain evidence="4">CCMP291</strain>
    </source>
</reference>
<evidence type="ECO:0000256" key="2">
    <source>
        <dbReference type="SAM" id="MobiDB-lite"/>
    </source>
</evidence>
<keyword evidence="1" id="KW-0175">Coiled coil</keyword>
<feature type="compositionally biased region" description="Basic and acidic residues" evidence="2">
    <location>
        <begin position="13"/>
        <end position="27"/>
    </location>
</feature>
<accession>A0A0M0L5T5</accession>
<comment type="caution">
    <text evidence="3">The sequence shown here is derived from an EMBL/GenBank/DDBJ whole genome shotgun (WGS) entry which is preliminary data.</text>
</comment>
<protein>
    <submittedName>
        <fullName evidence="3">Uncharacterized protein</fullName>
    </submittedName>
</protein>
<evidence type="ECO:0000313" key="3">
    <source>
        <dbReference type="EMBL" id="KOO46008.1"/>
    </source>
</evidence>
<evidence type="ECO:0000256" key="1">
    <source>
        <dbReference type="SAM" id="Coils"/>
    </source>
</evidence>
<feature type="region of interest" description="Disordered" evidence="2">
    <location>
        <begin position="456"/>
        <end position="482"/>
    </location>
</feature>
<feature type="region of interest" description="Disordered" evidence="2">
    <location>
        <begin position="1"/>
        <end position="61"/>
    </location>
</feature>
<name>A0A0M0L5T5_9EUKA</name>
<feature type="compositionally biased region" description="Low complexity" evidence="2">
    <location>
        <begin position="389"/>
        <end position="401"/>
    </location>
</feature>